<dbReference type="InterPro" id="IPR015510">
    <property type="entry name" value="PGRP"/>
</dbReference>
<dbReference type="InterPro" id="IPR002502">
    <property type="entry name" value="Amidase_domain"/>
</dbReference>
<reference evidence="4 5" key="1">
    <citation type="submission" date="2021-06" db="EMBL/GenBank/DDBJ databases">
        <authorList>
            <person name="Sun Q."/>
            <person name="Li D."/>
        </authorList>
    </citation>
    <scope>NUCLEOTIDE SEQUENCE [LARGE SCALE GENOMIC DNA]</scope>
    <source>
        <strain evidence="4 5">MSJ-11</strain>
    </source>
</reference>
<dbReference type="PANTHER" id="PTHR11022:SF41">
    <property type="entry name" value="PEPTIDOGLYCAN-RECOGNITION PROTEIN LC-RELATED"/>
    <property type="match status" value="1"/>
</dbReference>
<comment type="caution">
    <text evidence="4">The sequence shown here is derived from an EMBL/GenBank/DDBJ whole genome shotgun (WGS) entry which is preliminary data.</text>
</comment>
<dbReference type="InterPro" id="IPR006619">
    <property type="entry name" value="PGRP_domain_met/bac"/>
</dbReference>
<dbReference type="Proteomes" id="UP000726170">
    <property type="component" value="Unassembled WGS sequence"/>
</dbReference>
<dbReference type="PANTHER" id="PTHR11022">
    <property type="entry name" value="PEPTIDOGLYCAN RECOGNITION PROTEIN"/>
    <property type="match status" value="1"/>
</dbReference>
<dbReference type="CDD" id="cd06583">
    <property type="entry name" value="PGRP"/>
    <property type="match status" value="1"/>
</dbReference>
<protein>
    <submittedName>
        <fullName evidence="4">N-acetylmuramoyl-L-alanine amidase</fullName>
    </submittedName>
</protein>
<evidence type="ECO:0000256" key="1">
    <source>
        <dbReference type="ARBA" id="ARBA00007553"/>
    </source>
</evidence>
<evidence type="ECO:0000313" key="4">
    <source>
        <dbReference type="EMBL" id="MBU5484152.1"/>
    </source>
</evidence>
<dbReference type="SMART" id="SM00701">
    <property type="entry name" value="PGRP"/>
    <property type="match status" value="1"/>
</dbReference>
<feature type="domain" description="Peptidoglycan recognition protein family" evidence="3">
    <location>
        <begin position="6"/>
        <end position="126"/>
    </location>
</feature>
<dbReference type="Pfam" id="PF01471">
    <property type="entry name" value="PG_binding_1"/>
    <property type="match status" value="1"/>
</dbReference>
<sequence length="227" mass="25506">MNIINSNLIFKGLDYSNVPRMIILHHAAALKCSIEDIHRWHLNNGWSGCGYHYFIRKDGRIYVGRNEKAIGAHCINYNSVSIGICLEGNFDTEKMGEVQYKALVKLSRYICSKYNINKIYGHGELNATNCPGRNFSLERLGSDLKVGAEVESYPGYLLKFNPSVKDKNVELLQSKLIEKAYSVGACGADGYFGKDTLLAIKRFQRDNGLLVDGVVGRESWGKILKYV</sequence>
<feature type="domain" description="N-acetylmuramoyl-L-alanine amidase" evidence="2">
    <location>
        <begin position="5"/>
        <end position="132"/>
    </location>
</feature>
<name>A0ABS6EG77_9CLOT</name>
<evidence type="ECO:0000259" key="3">
    <source>
        <dbReference type="SMART" id="SM00701"/>
    </source>
</evidence>
<dbReference type="RefSeq" id="WP_216438642.1">
    <property type="nucleotide sequence ID" value="NZ_JAHLQF010000002.1"/>
</dbReference>
<organism evidence="4 5">
    <name type="scientific">Clostridium mobile</name>
    <dbReference type="NCBI Taxonomy" id="2841512"/>
    <lineage>
        <taxon>Bacteria</taxon>
        <taxon>Bacillati</taxon>
        <taxon>Bacillota</taxon>
        <taxon>Clostridia</taxon>
        <taxon>Eubacteriales</taxon>
        <taxon>Clostridiaceae</taxon>
        <taxon>Clostridium</taxon>
    </lineage>
</organism>
<gene>
    <name evidence="4" type="ORF">KQI86_07400</name>
</gene>
<keyword evidence="5" id="KW-1185">Reference proteome</keyword>
<dbReference type="SMART" id="SM00644">
    <property type="entry name" value="Ami_2"/>
    <property type="match status" value="1"/>
</dbReference>
<dbReference type="InterPro" id="IPR002477">
    <property type="entry name" value="Peptidoglycan-bd-like"/>
</dbReference>
<dbReference type="Pfam" id="PF01510">
    <property type="entry name" value="Amidase_2"/>
    <property type="match status" value="1"/>
</dbReference>
<comment type="similarity">
    <text evidence="1">Belongs to the N-acetylmuramoyl-L-alanine amidase 2 family.</text>
</comment>
<proteinExistence type="inferred from homology"/>
<evidence type="ECO:0000313" key="5">
    <source>
        <dbReference type="Proteomes" id="UP000726170"/>
    </source>
</evidence>
<accession>A0ABS6EG77</accession>
<dbReference type="EMBL" id="JAHLQF010000002">
    <property type="protein sequence ID" value="MBU5484152.1"/>
    <property type="molecule type" value="Genomic_DNA"/>
</dbReference>
<evidence type="ECO:0000259" key="2">
    <source>
        <dbReference type="SMART" id="SM00644"/>
    </source>
</evidence>